<accession>A0ABW5S9T3</accession>
<dbReference type="Pfam" id="PF13585">
    <property type="entry name" value="CHU_C"/>
    <property type="match status" value="1"/>
</dbReference>
<reference evidence="1" key="1">
    <citation type="journal article" date="2014" name="Int. J. Syst. Evol. Microbiol.">
        <title>Complete genome of a new Firmicutes species belonging to the dominant human colonic microbiota ('Ruminococcus bicirculans') reveals two chromosomes and a selective capacity to utilize plant glucans.</title>
        <authorList>
            <consortium name="NISC Comparative Sequencing Program"/>
            <person name="Wegmann U."/>
            <person name="Louis P."/>
            <person name="Goesmann A."/>
            <person name="Henrissat B."/>
            <person name="Duncan S.H."/>
            <person name="Flint H.J."/>
        </authorList>
    </citation>
    <scope>NUCLEOTIDE SEQUENCE</scope>
    <source>
        <strain evidence="1">KCTC 42255</strain>
    </source>
</reference>
<comment type="caution">
    <text evidence="1">The sequence shown here is derived from an EMBL/GenBank/DDBJ whole genome shotgun (WGS) entry which is preliminary data.</text>
</comment>
<dbReference type="EMBL" id="JBHULZ010000011">
    <property type="protein sequence ID" value="MFD2696864.1"/>
    <property type="molecule type" value="Genomic_DNA"/>
</dbReference>
<gene>
    <name evidence="1" type="ORF">ACFSQ0_01025</name>
    <name evidence="2" type="ORF">ACFSQ0_02575</name>
</gene>
<name>A0ABW5S9T3_9FLAO</name>
<dbReference type="Proteomes" id="UP001597357">
    <property type="component" value="Unassembled WGS sequence"/>
</dbReference>
<dbReference type="EMBL" id="JBHULZ010000005">
    <property type="protein sequence ID" value="MFD2696566.1"/>
    <property type="molecule type" value="Genomic_DNA"/>
</dbReference>
<evidence type="ECO:0000313" key="1">
    <source>
        <dbReference type="EMBL" id="MFD2696566.1"/>
    </source>
</evidence>
<evidence type="ECO:0000313" key="3">
    <source>
        <dbReference type="Proteomes" id="UP001597357"/>
    </source>
</evidence>
<feature type="non-terminal residue" evidence="1">
    <location>
        <position position="1"/>
    </location>
</feature>
<proteinExistence type="predicted"/>
<reference evidence="3" key="2">
    <citation type="journal article" date="2019" name="Int. J. Syst. Evol. Microbiol.">
        <title>The Global Catalogue of Microorganisms (GCM) 10K type strain sequencing project: providing services to taxonomists for standard genome sequencing and annotation.</title>
        <authorList>
            <consortium name="The Broad Institute Genomics Platform"/>
            <consortium name="The Broad Institute Genome Sequencing Center for Infectious Disease"/>
            <person name="Wu L."/>
            <person name="Ma J."/>
        </authorList>
    </citation>
    <scope>NUCLEOTIDE SEQUENCE [LARGE SCALE GENOMIC DNA]</scope>
    <source>
        <strain evidence="3">KCTC 42255</strain>
    </source>
</reference>
<dbReference type="RefSeq" id="WP_379042893.1">
    <property type="nucleotide sequence ID" value="NZ_JBHULZ010000005.1"/>
</dbReference>
<protein>
    <submittedName>
        <fullName evidence="1">T9SS type B sorting domain-containing protein</fullName>
    </submittedName>
</protein>
<keyword evidence="3" id="KW-1185">Reference proteome</keyword>
<dbReference type="NCBIfam" id="TIGR04131">
    <property type="entry name" value="Bac_Flav_CTERM"/>
    <property type="match status" value="1"/>
</dbReference>
<organism evidence="1 3">
    <name type="scientific">Mesonia sediminis</name>
    <dbReference type="NCBI Taxonomy" id="1703946"/>
    <lineage>
        <taxon>Bacteria</taxon>
        <taxon>Pseudomonadati</taxon>
        <taxon>Bacteroidota</taxon>
        <taxon>Flavobacteriia</taxon>
        <taxon>Flavobacteriales</taxon>
        <taxon>Flavobacteriaceae</taxon>
        <taxon>Mesonia</taxon>
    </lineage>
</organism>
<sequence length="112" mass="12780">VYGRDKNGCGTTVREIAFIDYPKFFTPNEDGYNDTWNIIGLGEANIGAKIFIFDRYGKLLKQLSPSGPGWDGTFNGKPMPSNDYWFSVEYKQILPTGEERIDTFKGHFTLKR</sequence>
<evidence type="ECO:0000313" key="2">
    <source>
        <dbReference type="EMBL" id="MFD2696864.1"/>
    </source>
</evidence>
<dbReference type="InterPro" id="IPR026341">
    <property type="entry name" value="T9SS_type_B"/>
</dbReference>
<reference evidence="1" key="3">
    <citation type="submission" date="2024-09" db="EMBL/GenBank/DDBJ databases">
        <authorList>
            <person name="Sun Q."/>
            <person name="Mori K."/>
        </authorList>
    </citation>
    <scope>NUCLEOTIDE SEQUENCE</scope>
    <source>
        <strain evidence="1">KCTC 42255</strain>
    </source>
</reference>